<accession>A0A849K5X1</accession>
<dbReference type="Proteomes" id="UP000557204">
    <property type="component" value="Unassembled WGS sequence"/>
</dbReference>
<dbReference type="EMBL" id="JABFAJ010000013">
    <property type="protein sequence ID" value="NNU27419.1"/>
    <property type="molecule type" value="Genomic_DNA"/>
</dbReference>
<comment type="caution">
    <text evidence="1">The sequence shown here is derived from an EMBL/GenBank/DDBJ whole genome shotgun (WGS) entry which is preliminary data.</text>
</comment>
<dbReference type="RefSeq" id="WP_171246926.1">
    <property type="nucleotide sequence ID" value="NZ_JABFAJ010000013.1"/>
</dbReference>
<keyword evidence="2" id="KW-1185">Reference proteome</keyword>
<evidence type="ECO:0000313" key="1">
    <source>
        <dbReference type="EMBL" id="NNU27419.1"/>
    </source>
</evidence>
<proteinExistence type="predicted"/>
<organism evidence="1 2">
    <name type="scientific">Isoptericola sediminis</name>
    <dbReference type="NCBI Taxonomy" id="2733572"/>
    <lineage>
        <taxon>Bacteria</taxon>
        <taxon>Bacillati</taxon>
        <taxon>Actinomycetota</taxon>
        <taxon>Actinomycetes</taxon>
        <taxon>Micrococcales</taxon>
        <taxon>Promicromonosporaceae</taxon>
        <taxon>Isoptericola</taxon>
    </lineage>
</organism>
<gene>
    <name evidence="1" type="ORF">HLI28_07660</name>
</gene>
<protein>
    <submittedName>
        <fullName evidence="1">Uncharacterized protein</fullName>
    </submittedName>
</protein>
<dbReference type="AlphaFoldDB" id="A0A849K5X1"/>
<name>A0A849K5X1_9MICO</name>
<sequence length="336" mass="36138">MSYVQALVPPEHVSNHLLVLPDATEVATVRRLAESWFSDVRWLKEPEARSGPQPMRGARFRGMAAAAPDPRDVGPGVLGIGAEHGVAGPFTGPAEVAAQLGMTGPVRVSALGRVDGTFDRRGPRPASPDDRDGVARAFAAGLPEDDELRLVQWGVAVARKLGGLLLADGRELLRPDPAGSVDLRLFSANPIGAADLLALLRSVVATAEHEAETPEPDGSTSHRLVARTPYDGSIVLDARQVDRVPRALVDVDVNDYGPFAVEVRWIPQDPYELRLEQPSGVHVIARNRMRAMVARLALLMHARSGGVLVDDGAFVATTAEVDRRVDEERSPTRAWV</sequence>
<evidence type="ECO:0000313" key="2">
    <source>
        <dbReference type="Proteomes" id="UP000557204"/>
    </source>
</evidence>
<reference evidence="1 2" key="1">
    <citation type="submission" date="2020-05" db="EMBL/GenBank/DDBJ databases">
        <title>Genome sequence of Isoptericola sp. JC619 isolated from Chilika lagoon, India.</title>
        <authorList>
            <person name="Kumar D."/>
            <person name="Appam K."/>
            <person name="Gandham S."/>
            <person name="Uppada J."/>
            <person name="Sasikala C."/>
            <person name="Venkata Ramana C."/>
        </authorList>
    </citation>
    <scope>NUCLEOTIDE SEQUENCE [LARGE SCALE GENOMIC DNA]</scope>
    <source>
        <strain evidence="1 2">JC619</strain>
    </source>
</reference>